<dbReference type="InterPro" id="IPR011856">
    <property type="entry name" value="tRNA_endonuc-like_dom_sf"/>
</dbReference>
<organism evidence="1 2">
    <name type="scientific">Hymenobacter negativus</name>
    <dbReference type="NCBI Taxonomy" id="2795026"/>
    <lineage>
        <taxon>Bacteria</taxon>
        <taxon>Pseudomonadati</taxon>
        <taxon>Bacteroidota</taxon>
        <taxon>Cytophagia</taxon>
        <taxon>Cytophagales</taxon>
        <taxon>Hymenobacteraceae</taxon>
        <taxon>Hymenobacter</taxon>
    </lineage>
</organism>
<gene>
    <name evidence="1" type="ORF">I7X13_13020</name>
</gene>
<dbReference type="RefSeq" id="WP_198075831.1">
    <property type="nucleotide sequence ID" value="NZ_JAEDAE010000005.1"/>
</dbReference>
<dbReference type="EMBL" id="JAEDAE010000005">
    <property type="protein sequence ID" value="MBH8558980.1"/>
    <property type="molecule type" value="Genomic_DNA"/>
</dbReference>
<evidence type="ECO:0008006" key="3">
    <source>
        <dbReference type="Google" id="ProtNLM"/>
    </source>
</evidence>
<protein>
    <recommendedName>
        <fullName evidence="3">VRR-NUC domain-containing protein</fullName>
    </recommendedName>
</protein>
<dbReference type="Proteomes" id="UP000625631">
    <property type="component" value="Unassembled WGS sequence"/>
</dbReference>
<reference evidence="1 2" key="1">
    <citation type="submission" date="2020-12" db="EMBL/GenBank/DDBJ databases">
        <title>Hymenobacter sp.</title>
        <authorList>
            <person name="Kim M.K."/>
        </authorList>
    </citation>
    <scope>NUCLEOTIDE SEQUENCE [LARGE SCALE GENOMIC DNA]</scope>
    <source>
        <strain evidence="1 2">BT442</strain>
    </source>
</reference>
<keyword evidence="2" id="KW-1185">Reference proteome</keyword>
<name>A0ABS0Q8J3_9BACT</name>
<sequence length="99" mass="10974">MPIRTASRIDANQPAIVAALRGIGASVLHLHQLKNCFDLLVGYRGRTFLMEVKDPAQPLSKRQLTAGEAEFRRTWRGTPYHVVHSEDEAIRLVTASGPP</sequence>
<accession>A0ABS0Q8J3</accession>
<proteinExistence type="predicted"/>
<evidence type="ECO:0000313" key="2">
    <source>
        <dbReference type="Proteomes" id="UP000625631"/>
    </source>
</evidence>
<dbReference type="Gene3D" id="3.40.1350.10">
    <property type="match status" value="1"/>
</dbReference>
<evidence type="ECO:0000313" key="1">
    <source>
        <dbReference type="EMBL" id="MBH8558980.1"/>
    </source>
</evidence>
<comment type="caution">
    <text evidence="1">The sequence shown here is derived from an EMBL/GenBank/DDBJ whole genome shotgun (WGS) entry which is preliminary data.</text>
</comment>